<reference evidence="3" key="1">
    <citation type="journal article" date="2012" name="Proc. Natl. Acad. Sci. U.S.A.">
        <title>Genome sequence of the button mushroom Agaricus bisporus reveals mechanisms governing adaptation to a humic-rich ecological niche.</title>
        <authorList>
            <person name="Morin E."/>
            <person name="Kohler A."/>
            <person name="Baker A.R."/>
            <person name="Foulongne-Oriol M."/>
            <person name="Lombard V."/>
            <person name="Nagy L.G."/>
            <person name="Ohm R.A."/>
            <person name="Patyshakuliyeva A."/>
            <person name="Brun A."/>
            <person name="Aerts A.L."/>
            <person name="Bailey A.M."/>
            <person name="Billette C."/>
            <person name="Coutinho P.M."/>
            <person name="Deakin G."/>
            <person name="Doddapaneni H."/>
            <person name="Floudas D."/>
            <person name="Grimwood J."/>
            <person name="Hilden K."/>
            <person name="Kuees U."/>
            <person name="LaButti K.M."/>
            <person name="Lapidus A."/>
            <person name="Lindquist E.A."/>
            <person name="Lucas S.M."/>
            <person name="Murat C."/>
            <person name="Riley R.W."/>
            <person name="Salamov A.A."/>
            <person name="Schmutz J."/>
            <person name="Subramanian V."/>
            <person name="Woesten H.A.B."/>
            <person name="Xu J."/>
            <person name="Eastwood D.C."/>
            <person name="Foster G.D."/>
            <person name="Sonnenberg A.S."/>
            <person name="Cullen D."/>
            <person name="de Vries R.P."/>
            <person name="Lundell T."/>
            <person name="Hibbett D.S."/>
            <person name="Henrissat B."/>
            <person name="Burton K.S."/>
            <person name="Kerrigan R.W."/>
            <person name="Challen M.P."/>
            <person name="Grigoriev I.V."/>
            <person name="Martin F."/>
        </authorList>
    </citation>
    <scope>NUCLEOTIDE SEQUENCE [LARGE SCALE GENOMIC DNA]</scope>
    <source>
        <strain evidence="3">JB137-S8 / ATCC MYA-4627 / FGSC 10392</strain>
    </source>
</reference>
<dbReference type="InParanoid" id="K5XH03"/>
<dbReference type="GeneID" id="18832830"/>
<feature type="region of interest" description="Disordered" evidence="1">
    <location>
        <begin position="1"/>
        <end position="71"/>
    </location>
</feature>
<organism evidence="2 3">
    <name type="scientific">Agaricus bisporus var. burnettii (strain JB137-S8 / ATCC MYA-4627 / FGSC 10392)</name>
    <name type="common">White button mushroom</name>
    <dbReference type="NCBI Taxonomy" id="597362"/>
    <lineage>
        <taxon>Eukaryota</taxon>
        <taxon>Fungi</taxon>
        <taxon>Dikarya</taxon>
        <taxon>Basidiomycota</taxon>
        <taxon>Agaricomycotina</taxon>
        <taxon>Agaricomycetes</taxon>
        <taxon>Agaricomycetidae</taxon>
        <taxon>Agaricales</taxon>
        <taxon>Agaricineae</taxon>
        <taxon>Agaricaceae</taxon>
        <taxon>Agaricus</taxon>
    </lineage>
</organism>
<evidence type="ECO:0000313" key="3">
    <source>
        <dbReference type="Proteomes" id="UP000008493"/>
    </source>
</evidence>
<gene>
    <name evidence="2" type="ORF">AGABI1DRAFT_96156</name>
</gene>
<evidence type="ECO:0000256" key="1">
    <source>
        <dbReference type="SAM" id="MobiDB-lite"/>
    </source>
</evidence>
<sequence length="144" mass="16986">MPPWQQRAPSPPPRNATPGPSNQPPRQERPTWRKRRDITPPDESEHNVRRSRWETKVPNRPDNVYGDKHPSKVLRDYERQPFLPDFEEGIQRRLTKHVAKKFADTSNKPVNGLRNTSENMALNFLPNLAMLRSLEKPIWTKFKF</sequence>
<dbReference type="RefSeq" id="XP_007335691.1">
    <property type="nucleotide sequence ID" value="XM_007335629.1"/>
</dbReference>
<dbReference type="Proteomes" id="UP000008493">
    <property type="component" value="Unassembled WGS sequence"/>
</dbReference>
<dbReference type="KEGG" id="abp:AGABI1DRAFT96156"/>
<protein>
    <submittedName>
        <fullName evidence="2">Uncharacterized protein</fullName>
    </submittedName>
</protein>
<proteinExistence type="predicted"/>
<keyword evidence="3" id="KW-1185">Reference proteome</keyword>
<evidence type="ECO:0000313" key="2">
    <source>
        <dbReference type="EMBL" id="EKM73670.1"/>
    </source>
</evidence>
<name>K5XH03_AGABU</name>
<feature type="compositionally biased region" description="Pro residues" evidence="1">
    <location>
        <begin position="1"/>
        <end position="15"/>
    </location>
</feature>
<dbReference type="AlphaFoldDB" id="K5XH03"/>
<accession>K5XH03</accession>
<dbReference type="EMBL" id="JH972257">
    <property type="protein sequence ID" value="EKM73670.1"/>
    <property type="molecule type" value="Genomic_DNA"/>
</dbReference>
<dbReference type="HOGENOM" id="CLU_1795897_0_0_1"/>
<feature type="compositionally biased region" description="Basic and acidic residues" evidence="1">
    <location>
        <begin position="26"/>
        <end position="71"/>
    </location>
</feature>